<dbReference type="InterPro" id="IPR055170">
    <property type="entry name" value="GFO_IDH_MocA-like_dom"/>
</dbReference>
<dbReference type="Gene3D" id="3.30.360.10">
    <property type="entry name" value="Dihydrodipicolinate Reductase, domain 2"/>
    <property type="match status" value="1"/>
</dbReference>
<dbReference type="Pfam" id="PF01408">
    <property type="entry name" value="GFO_IDH_MocA"/>
    <property type="match status" value="1"/>
</dbReference>
<dbReference type="Pfam" id="PF22725">
    <property type="entry name" value="GFO_IDH_MocA_C3"/>
    <property type="match status" value="1"/>
</dbReference>
<dbReference type="PANTHER" id="PTHR43818:SF11">
    <property type="entry name" value="BCDNA.GH03377"/>
    <property type="match status" value="1"/>
</dbReference>
<evidence type="ECO:0000313" key="5">
    <source>
        <dbReference type="EMBL" id="MFC3689069.1"/>
    </source>
</evidence>
<evidence type="ECO:0000259" key="3">
    <source>
        <dbReference type="Pfam" id="PF01408"/>
    </source>
</evidence>
<protein>
    <submittedName>
        <fullName evidence="5">Gfo/Idh/MocA family protein</fullName>
    </submittedName>
</protein>
<feature type="domain" description="Gfo/Idh/MocA-like oxidoreductase N-terminal" evidence="3">
    <location>
        <begin position="1"/>
        <end position="115"/>
    </location>
</feature>
<name>A0ABV7WGY4_9MICO</name>
<keyword evidence="6" id="KW-1185">Reference proteome</keyword>
<evidence type="ECO:0000313" key="6">
    <source>
        <dbReference type="Proteomes" id="UP001595685"/>
    </source>
</evidence>
<dbReference type="SUPFAM" id="SSF55347">
    <property type="entry name" value="Glyceraldehyde-3-phosphate dehydrogenase-like, C-terminal domain"/>
    <property type="match status" value="1"/>
</dbReference>
<proteinExistence type="predicted"/>
<sequence length="295" mass="30173">MRVGLVGTGYWATEVHARGVAAVDGVELAGVWGRDPAKAEELAAAHGTTAYADAGEMFAAVDAVTFAVPPSVQAPLAVQAARAGCHLLLEKPTALTVEDADAVVAAVEEAGVTSVVFVTARHQAPVEAWVQEVAAQGGWAGAVAVWAGSIYHEGSPFAHSAWRQEQGALWDIGPHALSVLVPVLGAVTDVTAAAGAGDTVHLVLRHQGGASSTATVSLTVPEPAATLRFDVYGRDGWASIPRDHGVEPQDAHASALRSLVTAAQGGPAHPADARAGAETVRVLARAQEQLDRARG</sequence>
<feature type="domain" description="GFO/IDH/MocA-like oxidoreductase" evidence="4">
    <location>
        <begin position="143"/>
        <end position="238"/>
    </location>
</feature>
<keyword evidence="2" id="KW-0520">NAD</keyword>
<dbReference type="Proteomes" id="UP001595685">
    <property type="component" value="Unassembled WGS sequence"/>
</dbReference>
<gene>
    <name evidence="5" type="ORF">ACFOLH_12020</name>
</gene>
<dbReference type="EMBL" id="JBHRWW010000007">
    <property type="protein sequence ID" value="MFC3689069.1"/>
    <property type="molecule type" value="Genomic_DNA"/>
</dbReference>
<dbReference type="InterPro" id="IPR036291">
    <property type="entry name" value="NAD(P)-bd_dom_sf"/>
</dbReference>
<reference evidence="6" key="1">
    <citation type="journal article" date="2019" name="Int. J. Syst. Evol. Microbiol.">
        <title>The Global Catalogue of Microorganisms (GCM) 10K type strain sequencing project: providing services to taxonomists for standard genome sequencing and annotation.</title>
        <authorList>
            <consortium name="The Broad Institute Genomics Platform"/>
            <consortium name="The Broad Institute Genome Sequencing Center for Infectious Disease"/>
            <person name="Wu L."/>
            <person name="Ma J."/>
        </authorList>
    </citation>
    <scope>NUCLEOTIDE SEQUENCE [LARGE SCALE GENOMIC DNA]</scope>
    <source>
        <strain evidence="6">NCAIM B.02333</strain>
    </source>
</reference>
<dbReference type="PANTHER" id="PTHR43818">
    <property type="entry name" value="BCDNA.GH03377"/>
    <property type="match status" value="1"/>
</dbReference>
<comment type="caution">
    <text evidence="5">The sequence shown here is derived from an EMBL/GenBank/DDBJ whole genome shotgun (WGS) entry which is preliminary data.</text>
</comment>
<evidence type="ECO:0000259" key="4">
    <source>
        <dbReference type="Pfam" id="PF22725"/>
    </source>
</evidence>
<dbReference type="InterPro" id="IPR050463">
    <property type="entry name" value="Gfo/Idh/MocA_oxidrdct_glycsds"/>
</dbReference>
<dbReference type="Gene3D" id="3.40.50.720">
    <property type="entry name" value="NAD(P)-binding Rossmann-like Domain"/>
    <property type="match status" value="1"/>
</dbReference>
<keyword evidence="1" id="KW-0560">Oxidoreductase</keyword>
<evidence type="ECO:0000256" key="2">
    <source>
        <dbReference type="ARBA" id="ARBA00023027"/>
    </source>
</evidence>
<dbReference type="RefSeq" id="WP_340294968.1">
    <property type="nucleotide sequence ID" value="NZ_JBBEOI010000195.1"/>
</dbReference>
<organism evidence="5 6">
    <name type="scientific">Aquipuribacter hungaricus</name>
    <dbReference type="NCBI Taxonomy" id="545624"/>
    <lineage>
        <taxon>Bacteria</taxon>
        <taxon>Bacillati</taxon>
        <taxon>Actinomycetota</taxon>
        <taxon>Actinomycetes</taxon>
        <taxon>Micrococcales</taxon>
        <taxon>Intrasporangiaceae</taxon>
        <taxon>Aquipuribacter</taxon>
    </lineage>
</organism>
<evidence type="ECO:0000256" key="1">
    <source>
        <dbReference type="ARBA" id="ARBA00023002"/>
    </source>
</evidence>
<dbReference type="InterPro" id="IPR000683">
    <property type="entry name" value="Gfo/Idh/MocA-like_OxRdtase_N"/>
</dbReference>
<dbReference type="SUPFAM" id="SSF51735">
    <property type="entry name" value="NAD(P)-binding Rossmann-fold domains"/>
    <property type="match status" value="1"/>
</dbReference>
<accession>A0ABV7WGY4</accession>